<dbReference type="STRING" id="154538.A0A1M2VUT0"/>
<dbReference type="OrthoDB" id="3224221at2759"/>
<organism evidence="1 2">
    <name type="scientific">Trametes pubescens</name>
    <name type="common">White-rot fungus</name>
    <dbReference type="NCBI Taxonomy" id="154538"/>
    <lineage>
        <taxon>Eukaryota</taxon>
        <taxon>Fungi</taxon>
        <taxon>Dikarya</taxon>
        <taxon>Basidiomycota</taxon>
        <taxon>Agaricomycotina</taxon>
        <taxon>Agaricomycetes</taxon>
        <taxon>Polyporales</taxon>
        <taxon>Polyporaceae</taxon>
        <taxon>Trametes</taxon>
    </lineage>
</organism>
<feature type="non-terminal residue" evidence="1">
    <location>
        <position position="256"/>
    </location>
</feature>
<dbReference type="AlphaFoldDB" id="A0A1M2VUT0"/>
<evidence type="ECO:0000313" key="1">
    <source>
        <dbReference type="EMBL" id="OJT11355.1"/>
    </source>
</evidence>
<keyword evidence="2" id="KW-1185">Reference proteome</keyword>
<accession>A0A1M2VUT0</accession>
<name>A0A1M2VUT0_TRAPU</name>
<proteinExistence type="predicted"/>
<dbReference type="EMBL" id="MNAD01000657">
    <property type="protein sequence ID" value="OJT11355.1"/>
    <property type="molecule type" value="Genomic_DNA"/>
</dbReference>
<protein>
    <submittedName>
        <fullName evidence="1">Uncharacterized protein</fullName>
    </submittedName>
</protein>
<reference evidence="1 2" key="1">
    <citation type="submission" date="2016-10" db="EMBL/GenBank/DDBJ databases">
        <title>Genome sequence of the basidiomycete white-rot fungus Trametes pubescens.</title>
        <authorList>
            <person name="Makela M.R."/>
            <person name="Granchi Z."/>
            <person name="Peng M."/>
            <person name="De Vries R.P."/>
            <person name="Grigoriev I."/>
            <person name="Riley R."/>
            <person name="Hilden K."/>
        </authorList>
    </citation>
    <scope>NUCLEOTIDE SEQUENCE [LARGE SCALE GENOMIC DNA]</scope>
    <source>
        <strain evidence="1 2">FBCC735</strain>
    </source>
</reference>
<evidence type="ECO:0000313" key="2">
    <source>
        <dbReference type="Proteomes" id="UP000184267"/>
    </source>
</evidence>
<gene>
    <name evidence="1" type="ORF">TRAPUB_12126</name>
</gene>
<sequence length="256" mass="29903">MKREHRRDTFDLTLIPTSKEVERYNPKTDGYCCTEERFRPDLNSAPGTPWNKSAIKVFARSFVESDEFECEDIHKIKKVFTTHLRHLVKKYKRSLSGESAKLAAKKRANREERKRGLFHRRLTAALSYDALKPCVPLLQLLGVDGMSSDESSVEDDITYYSVLRKKWRHGNLTTWLRVFDAMYRRLRVSKTNRKGRGASVHWRQVTTRYNDTRGPVHCLPKSAYDPEWLNGLNDMEREDLAMSEAQYAFTHAPEVM</sequence>
<dbReference type="Proteomes" id="UP000184267">
    <property type="component" value="Unassembled WGS sequence"/>
</dbReference>
<comment type="caution">
    <text evidence="1">The sequence shown here is derived from an EMBL/GenBank/DDBJ whole genome shotgun (WGS) entry which is preliminary data.</text>
</comment>
<dbReference type="OMA" id="SWHANAG"/>